<comment type="caution">
    <text evidence="1">The sequence shown here is derived from an EMBL/GenBank/DDBJ whole genome shotgun (WGS) entry which is preliminary data.</text>
</comment>
<organism evidence="1 2">
    <name type="scientific">Candidatus Accumulibacter contiguus</name>
    <dbReference type="NCBI Taxonomy" id="2954381"/>
    <lineage>
        <taxon>Bacteria</taxon>
        <taxon>Pseudomonadati</taxon>
        <taxon>Pseudomonadota</taxon>
        <taxon>Betaproteobacteria</taxon>
        <taxon>Candidatus Accumulibacter</taxon>
    </lineage>
</organism>
<reference evidence="1" key="1">
    <citation type="submission" date="2019-03" db="EMBL/GenBank/DDBJ databases">
        <title>Metabolic reconstructions from genomes of highly enriched 'Candidatus Accumulibacter' and 'Candidatus Competibacter' bioreactor populations.</title>
        <authorList>
            <person name="Annavajhala M.K."/>
            <person name="Welles L."/>
            <person name="Abbas B."/>
            <person name="Sorokin D."/>
            <person name="Park H."/>
            <person name="Van Loosdrecht M."/>
            <person name="Chandran K."/>
        </authorList>
    </citation>
    <scope>NUCLEOTIDE SEQUENCE</scope>
    <source>
        <strain evidence="1">SBR_L</strain>
    </source>
</reference>
<proteinExistence type="predicted"/>
<dbReference type="Proteomes" id="UP000886469">
    <property type="component" value="Unassembled WGS sequence"/>
</dbReference>
<evidence type="ECO:0000313" key="1">
    <source>
        <dbReference type="EMBL" id="NMQ07289.1"/>
    </source>
</evidence>
<sequence length="239" mass="27855">MTTPTDSLSTDRFPSSLPTWIKNWARQCRDGEKPENDDFPKLMEDDIGNLWRLLSNPAVALGLEKLDRGKSADDSKYQSRVIELLEETLHFHWVSKRRVVESPSRQREKLTRLAQDVDHIAEMIESFKDFLGPALNIRYLLKRFSMEQATGFVRKRMGLGAPALFPTDGSQVLLTDLLVTFSEDVRDELSFWPRRINGLDGGRDAPVRYQVKRIKKIVQRPLRWRQQRADCKHAQRHKR</sequence>
<dbReference type="RefSeq" id="WP_169071617.1">
    <property type="nucleotide sequence ID" value="NZ_SPMX01000071.1"/>
</dbReference>
<gene>
    <name evidence="1" type="ORF">E4Q08_19625</name>
</gene>
<keyword evidence="2" id="KW-1185">Reference proteome</keyword>
<evidence type="ECO:0000313" key="2">
    <source>
        <dbReference type="Proteomes" id="UP000886469"/>
    </source>
</evidence>
<dbReference type="EMBL" id="SPMX01000071">
    <property type="protein sequence ID" value="NMQ07289.1"/>
    <property type="molecule type" value="Genomic_DNA"/>
</dbReference>
<name>A0ABX1TE08_9PROT</name>
<accession>A0ABX1TE08</accession>
<protein>
    <submittedName>
        <fullName evidence="1">Uncharacterized protein</fullName>
    </submittedName>
</protein>